<gene>
    <name evidence="2" type="ORF">CK203_062692</name>
</gene>
<feature type="region of interest" description="Disordered" evidence="1">
    <location>
        <begin position="28"/>
        <end position="55"/>
    </location>
</feature>
<comment type="caution">
    <text evidence="2">The sequence shown here is derived from an EMBL/GenBank/DDBJ whole genome shotgun (WGS) entry which is preliminary data.</text>
</comment>
<evidence type="ECO:0000313" key="2">
    <source>
        <dbReference type="EMBL" id="RVW71267.1"/>
    </source>
</evidence>
<feature type="compositionally biased region" description="Polar residues" evidence="1">
    <location>
        <begin position="39"/>
        <end position="55"/>
    </location>
</feature>
<evidence type="ECO:0000313" key="3">
    <source>
        <dbReference type="Proteomes" id="UP000288805"/>
    </source>
</evidence>
<dbReference type="AlphaFoldDB" id="A0A438GGD8"/>
<organism evidence="2 3">
    <name type="scientific">Vitis vinifera</name>
    <name type="common">Grape</name>
    <dbReference type="NCBI Taxonomy" id="29760"/>
    <lineage>
        <taxon>Eukaryota</taxon>
        <taxon>Viridiplantae</taxon>
        <taxon>Streptophyta</taxon>
        <taxon>Embryophyta</taxon>
        <taxon>Tracheophyta</taxon>
        <taxon>Spermatophyta</taxon>
        <taxon>Magnoliopsida</taxon>
        <taxon>eudicotyledons</taxon>
        <taxon>Gunneridae</taxon>
        <taxon>Pentapetalae</taxon>
        <taxon>rosids</taxon>
        <taxon>Vitales</taxon>
        <taxon>Vitaceae</taxon>
        <taxon>Viteae</taxon>
        <taxon>Vitis</taxon>
    </lineage>
</organism>
<accession>A0A438GGD8</accession>
<name>A0A438GGD8_VITVI</name>
<sequence>MASTQSYSLRAAPVQSVQELIKEPIPAVPQPFILDDPPASNSLSQQYSPATTPHH</sequence>
<proteinExistence type="predicted"/>
<dbReference type="Proteomes" id="UP000288805">
    <property type="component" value="Unassembled WGS sequence"/>
</dbReference>
<protein>
    <submittedName>
        <fullName evidence="2">Uncharacterized protein</fullName>
    </submittedName>
</protein>
<reference evidence="2 3" key="1">
    <citation type="journal article" date="2018" name="PLoS Genet.">
        <title>Population sequencing reveals clonal diversity and ancestral inbreeding in the grapevine cultivar Chardonnay.</title>
        <authorList>
            <person name="Roach M.J."/>
            <person name="Johnson D.L."/>
            <person name="Bohlmann J."/>
            <person name="van Vuuren H.J."/>
            <person name="Jones S.J."/>
            <person name="Pretorius I.S."/>
            <person name="Schmidt S.A."/>
            <person name="Borneman A.R."/>
        </authorList>
    </citation>
    <scope>NUCLEOTIDE SEQUENCE [LARGE SCALE GENOMIC DNA]</scope>
    <source>
        <strain evidence="3">cv. Chardonnay</strain>
        <tissue evidence="2">Leaf</tissue>
    </source>
</reference>
<evidence type="ECO:0000256" key="1">
    <source>
        <dbReference type="SAM" id="MobiDB-lite"/>
    </source>
</evidence>
<dbReference type="EMBL" id="QGNW01000442">
    <property type="protein sequence ID" value="RVW71267.1"/>
    <property type="molecule type" value="Genomic_DNA"/>
</dbReference>